<proteinExistence type="predicted"/>
<evidence type="ECO:0000313" key="1">
    <source>
        <dbReference type="EMBL" id="QTA83783.1"/>
    </source>
</evidence>
<name>A0A975BED9_9BACT</name>
<accession>A0A975BED9</accession>
<evidence type="ECO:0000313" key="2">
    <source>
        <dbReference type="Proteomes" id="UP000663720"/>
    </source>
</evidence>
<organism evidence="1 2">
    <name type="scientific">Desulfonema limicola</name>
    <dbReference type="NCBI Taxonomy" id="45656"/>
    <lineage>
        <taxon>Bacteria</taxon>
        <taxon>Pseudomonadati</taxon>
        <taxon>Thermodesulfobacteriota</taxon>
        <taxon>Desulfobacteria</taxon>
        <taxon>Desulfobacterales</taxon>
        <taxon>Desulfococcaceae</taxon>
        <taxon>Desulfonema</taxon>
    </lineage>
</organism>
<gene>
    <name evidence="1" type="ORF">dnl_61980</name>
</gene>
<sequence>MLINPYNFSLHDKIRVYSLLKNGKKTTLFFTVLFLRPGVWGRGS</sequence>
<dbReference type="EMBL" id="CP061799">
    <property type="protein sequence ID" value="QTA83783.1"/>
    <property type="molecule type" value="Genomic_DNA"/>
</dbReference>
<keyword evidence="2" id="KW-1185">Reference proteome</keyword>
<dbReference type="AlphaFoldDB" id="A0A975BED9"/>
<dbReference type="KEGG" id="dli:dnl_61980"/>
<reference evidence="1" key="1">
    <citation type="journal article" date="2021" name="Microb. Physiol.">
        <title>Proteogenomic Insights into the Physiology of Marine, Sulfate-Reducing, Filamentous Desulfonema limicola and Desulfonema magnum.</title>
        <authorList>
            <person name="Schnaars V."/>
            <person name="Wohlbrand L."/>
            <person name="Scheve S."/>
            <person name="Hinrichs C."/>
            <person name="Reinhardt R."/>
            <person name="Rabus R."/>
        </authorList>
    </citation>
    <scope>NUCLEOTIDE SEQUENCE</scope>
    <source>
        <strain evidence="1">5ac10</strain>
    </source>
</reference>
<protein>
    <submittedName>
        <fullName evidence="1">Uncharacterized protein</fullName>
    </submittedName>
</protein>
<dbReference type="Proteomes" id="UP000663720">
    <property type="component" value="Chromosome"/>
</dbReference>